<gene>
    <name evidence="14" type="ORF">N331_09821</name>
</gene>
<keyword evidence="7 13" id="KW-0999">Mitochondrion inner membrane</keyword>
<dbReference type="PANTHER" id="PTHR12119:SF2">
    <property type="entry name" value="CYTOCHROME B-C1 COMPLEX SUBUNIT 8"/>
    <property type="match status" value="1"/>
</dbReference>
<evidence type="ECO:0000256" key="10">
    <source>
        <dbReference type="ARBA" id="ARBA00023128"/>
    </source>
</evidence>
<evidence type="ECO:0000256" key="11">
    <source>
        <dbReference type="ARBA" id="ARBA00023136"/>
    </source>
</evidence>
<accession>A0A091QDC9</accession>
<organism evidence="14 15">
    <name type="scientific">Merops nubicus</name>
    <name type="common">Northern carmine bee-eater</name>
    <dbReference type="NCBI Taxonomy" id="57421"/>
    <lineage>
        <taxon>Eukaryota</taxon>
        <taxon>Metazoa</taxon>
        <taxon>Chordata</taxon>
        <taxon>Craniata</taxon>
        <taxon>Vertebrata</taxon>
        <taxon>Euteleostomi</taxon>
        <taxon>Archelosauria</taxon>
        <taxon>Archosauria</taxon>
        <taxon>Dinosauria</taxon>
        <taxon>Saurischia</taxon>
        <taxon>Theropoda</taxon>
        <taxon>Coelurosauria</taxon>
        <taxon>Aves</taxon>
        <taxon>Neognathae</taxon>
        <taxon>Neoaves</taxon>
        <taxon>Telluraves</taxon>
        <taxon>Coraciimorphae</taxon>
        <taxon>Coraciiformes</taxon>
        <taxon>Meropidae</taxon>
        <taxon>Merops</taxon>
    </lineage>
</organism>
<keyword evidence="15" id="KW-1185">Reference proteome</keyword>
<comment type="subunit">
    <text evidence="12 13">Component of the ubiquinol-cytochrome c oxidoreductase (cytochrome b-c1 complex, complex III, CIII), a multisubunit enzyme composed of 11 subunits. The complex is composed of 3 respiratory subunits cytochrome b, cytochrome c1 and Rieske protein UQCRFS1, 2 core protein subunits UQCRC1/QCR1 and UQCRC2/QCR2, and 6 low-molecular weight protein subunits UQCRH/QCR6, UQCRB/QCR7, UQCRQ/QCR8, UQCR10/QCR9, UQCR11/QCR10 and subunit 9, the cleavage product of Rieske protein UQCRFS1. The complex exists as an obligatory dimer and forms supercomplexes (SCs) in the inner mitochondrial membrane with NADH-ubiquinone oxidoreductase (complex I, CI) and cytochrome c oxidase (complex IV, CIV), resulting in different assemblies (supercomplex SCI(1)III(2)IV(1) and megacomplex MCI(2)III(2)IV(2)). Interacts with UQCC6.</text>
</comment>
<protein>
    <recommendedName>
        <fullName evidence="3 13">Cytochrome b-c1 complex subunit 8</fullName>
    </recommendedName>
    <alternativeName>
        <fullName evidence="13">Complex III subunit 8</fullName>
    </alternativeName>
</protein>
<dbReference type="InterPro" id="IPR004205">
    <property type="entry name" value="Cyt_bc1_su8"/>
</dbReference>
<dbReference type="GO" id="GO:0006122">
    <property type="term" value="P:mitochondrial electron transport, ubiquinol to cytochrome c"/>
    <property type="evidence" value="ECO:0007669"/>
    <property type="project" value="UniProtKB-UniRule"/>
</dbReference>
<evidence type="ECO:0000256" key="5">
    <source>
        <dbReference type="ARBA" id="ARBA00022660"/>
    </source>
</evidence>
<dbReference type="AlphaFoldDB" id="A0A091QDC9"/>
<comment type="function">
    <text evidence="13">Component of the ubiquinol-cytochrome c oxidoreductase, a multisubunit transmembrane complex that is part of the mitochondrial electron transport chain which drives oxidative phosphorylation. The complex plays an important role in the uptake of multiple carbon sources present in different host niches.</text>
</comment>
<evidence type="ECO:0000256" key="6">
    <source>
        <dbReference type="ARBA" id="ARBA00022692"/>
    </source>
</evidence>
<keyword evidence="10 13" id="KW-0496">Mitochondrion</keyword>
<evidence type="ECO:0000256" key="12">
    <source>
        <dbReference type="ARBA" id="ARBA00047105"/>
    </source>
</evidence>
<keyword evidence="9" id="KW-1133">Transmembrane helix</keyword>
<evidence type="ECO:0000256" key="8">
    <source>
        <dbReference type="ARBA" id="ARBA00022982"/>
    </source>
</evidence>
<dbReference type="Proteomes" id="UP000052967">
    <property type="component" value="Unassembled WGS sequence"/>
</dbReference>
<evidence type="ECO:0000256" key="3">
    <source>
        <dbReference type="ARBA" id="ARBA00016324"/>
    </source>
</evidence>
<feature type="non-terminal residue" evidence="14">
    <location>
        <position position="49"/>
    </location>
</feature>
<evidence type="ECO:0000256" key="1">
    <source>
        <dbReference type="ARBA" id="ARBA00004434"/>
    </source>
</evidence>
<name>A0A091QDC9_MERNU</name>
<dbReference type="GO" id="GO:0005743">
    <property type="term" value="C:mitochondrial inner membrane"/>
    <property type="evidence" value="ECO:0007669"/>
    <property type="project" value="UniProtKB-SubCell"/>
</dbReference>
<keyword evidence="6" id="KW-0812">Transmembrane</keyword>
<dbReference type="Gene3D" id="1.20.5.210">
    <property type="entry name" value="Cytochrome b-c1 complex subunit 8"/>
    <property type="match status" value="1"/>
</dbReference>
<keyword evidence="5 13" id="KW-0679">Respiratory chain</keyword>
<comment type="similarity">
    <text evidence="2 13">Belongs to the UQCRQ/QCR8 family.</text>
</comment>
<keyword evidence="8 13" id="KW-0249">Electron transport</keyword>
<dbReference type="InterPro" id="IPR036642">
    <property type="entry name" value="Cyt_bc1_su8_sf"/>
</dbReference>
<dbReference type="PANTHER" id="PTHR12119">
    <property type="entry name" value="UBIQUINOL-CYTOCHROME C REDUCTASE COMPLEX UBIQUINONE-BINDING PROTEIN QP-C"/>
    <property type="match status" value="1"/>
</dbReference>
<keyword evidence="4 13" id="KW-0813">Transport</keyword>
<dbReference type="Pfam" id="PF02939">
    <property type="entry name" value="UcrQ"/>
    <property type="match status" value="1"/>
</dbReference>
<dbReference type="GO" id="GO:0045275">
    <property type="term" value="C:respiratory chain complex III"/>
    <property type="evidence" value="ECO:0007669"/>
    <property type="project" value="UniProtKB-UniRule"/>
</dbReference>
<evidence type="ECO:0000256" key="2">
    <source>
        <dbReference type="ARBA" id="ARBA00007668"/>
    </source>
</evidence>
<evidence type="ECO:0000256" key="13">
    <source>
        <dbReference type="RuleBase" id="RU368118"/>
    </source>
</evidence>
<keyword evidence="11" id="KW-0472">Membrane</keyword>
<proteinExistence type="inferred from homology"/>
<evidence type="ECO:0000313" key="15">
    <source>
        <dbReference type="Proteomes" id="UP000052967"/>
    </source>
</evidence>
<evidence type="ECO:0000256" key="4">
    <source>
        <dbReference type="ARBA" id="ARBA00022448"/>
    </source>
</evidence>
<feature type="non-terminal residue" evidence="14">
    <location>
        <position position="1"/>
    </location>
</feature>
<dbReference type="EMBL" id="KK695720">
    <property type="protein sequence ID" value="KFQ24194.1"/>
    <property type="molecule type" value="Genomic_DNA"/>
</dbReference>
<evidence type="ECO:0000313" key="14">
    <source>
        <dbReference type="EMBL" id="KFQ24194.1"/>
    </source>
</evidence>
<evidence type="ECO:0000256" key="7">
    <source>
        <dbReference type="ARBA" id="ARBA00022792"/>
    </source>
</evidence>
<comment type="subcellular location">
    <subcellularLocation>
        <location evidence="1 13">Mitochondrion inner membrane</location>
        <topology evidence="1 13">Single-pass membrane protein</topology>
    </subcellularLocation>
</comment>
<sequence>GDTAMGIHFGNLARVRHVITYSLSPFEQRALPNVFSHGLPNVWRRVSSQ</sequence>
<reference evidence="14 15" key="1">
    <citation type="submission" date="2014-04" db="EMBL/GenBank/DDBJ databases">
        <title>Genome evolution of avian class.</title>
        <authorList>
            <person name="Zhang G."/>
            <person name="Li C."/>
        </authorList>
    </citation>
    <scope>NUCLEOTIDE SEQUENCE [LARGE SCALE GENOMIC DNA]</scope>
    <source>
        <strain evidence="14">BGI_N331</strain>
    </source>
</reference>
<dbReference type="SUPFAM" id="SSF81508">
    <property type="entry name" value="Ubiquinone-binding protein QP-C of cytochrome bc1 complex (Ubiquinol-cytochrome c reductase)"/>
    <property type="match status" value="1"/>
</dbReference>
<evidence type="ECO:0000256" key="9">
    <source>
        <dbReference type="ARBA" id="ARBA00022989"/>
    </source>
</evidence>